<dbReference type="Proteomes" id="UP000620104">
    <property type="component" value="Unassembled WGS sequence"/>
</dbReference>
<proteinExistence type="predicted"/>
<evidence type="ECO:0000256" key="1">
    <source>
        <dbReference type="SAM" id="SignalP"/>
    </source>
</evidence>
<keyword evidence="3" id="KW-1185">Reference proteome</keyword>
<comment type="caution">
    <text evidence="2">The sequence shown here is derived from an EMBL/GenBank/DDBJ whole genome shotgun (WGS) entry which is preliminary data.</text>
</comment>
<protein>
    <submittedName>
        <fullName evidence="2">Uncharacterized protein</fullName>
    </submittedName>
</protein>
<gene>
    <name evidence="2" type="ORF">NliqN6_3033</name>
</gene>
<accession>A0A8H3TTG9</accession>
<organism evidence="2 3">
    <name type="scientific">Naganishia liquefaciens</name>
    <dbReference type="NCBI Taxonomy" id="104408"/>
    <lineage>
        <taxon>Eukaryota</taxon>
        <taxon>Fungi</taxon>
        <taxon>Dikarya</taxon>
        <taxon>Basidiomycota</taxon>
        <taxon>Agaricomycotina</taxon>
        <taxon>Tremellomycetes</taxon>
        <taxon>Filobasidiales</taxon>
        <taxon>Filobasidiaceae</taxon>
        <taxon>Naganishia</taxon>
    </lineage>
</organism>
<keyword evidence="1" id="KW-0732">Signal</keyword>
<evidence type="ECO:0000313" key="3">
    <source>
        <dbReference type="Proteomes" id="UP000620104"/>
    </source>
</evidence>
<sequence>MRFSTIVPTAVTIFAASVLAQETGQTGVASILESFASSKANSVLSSATQAASAASDAADDLLSTVRQQPSPTATEDATGIVTVATGTSLATGPGIATHSGSHSSGMAVPSGGVVNTNGTKVNGTSMEGELTGGALAMGVHMFSGLAAASVFAYGTLVGF</sequence>
<evidence type="ECO:0000313" key="2">
    <source>
        <dbReference type="EMBL" id="GHJ86631.1"/>
    </source>
</evidence>
<dbReference type="EMBL" id="BLZA01000019">
    <property type="protein sequence ID" value="GHJ86631.1"/>
    <property type="molecule type" value="Genomic_DNA"/>
</dbReference>
<dbReference type="AlphaFoldDB" id="A0A8H3TTG9"/>
<feature type="signal peptide" evidence="1">
    <location>
        <begin position="1"/>
        <end position="20"/>
    </location>
</feature>
<name>A0A8H3TTG9_9TREE</name>
<feature type="chain" id="PRO_5034431891" evidence="1">
    <location>
        <begin position="21"/>
        <end position="159"/>
    </location>
</feature>
<reference evidence="2" key="1">
    <citation type="submission" date="2020-07" db="EMBL/GenBank/DDBJ databases">
        <title>Draft Genome Sequence of a Deep-Sea Yeast, Naganishia (Cryptococcus) liquefaciens strain N6.</title>
        <authorList>
            <person name="Han Y.W."/>
            <person name="Kajitani R."/>
            <person name="Morimoto H."/>
            <person name="Parhat M."/>
            <person name="Tsubouchi H."/>
            <person name="Bakenova O."/>
            <person name="Ogata M."/>
            <person name="Argunhan B."/>
            <person name="Aoki R."/>
            <person name="Kajiwara S."/>
            <person name="Itoh T."/>
            <person name="Iwasaki H."/>
        </authorList>
    </citation>
    <scope>NUCLEOTIDE SEQUENCE</scope>
    <source>
        <strain evidence="2">N6</strain>
    </source>
</reference>